<gene>
    <name evidence="2" type="ORF">CAXC1_330107</name>
</gene>
<accession>A0ABM9N8U1</accession>
<dbReference type="Proteomes" id="UP001314181">
    <property type="component" value="Unassembled WGS sequence"/>
</dbReference>
<keyword evidence="3" id="KW-1185">Reference proteome</keyword>
<protein>
    <submittedName>
        <fullName evidence="2">Uncharacterized protein</fullName>
    </submittedName>
</protein>
<sequence>MLYDNNMLITNDGDLNITGIAGGSTKDLIVCGFVNKLINANLVVLILLLSGMVMQVTGFITGVTDSVGIPSENFYSLAIFKDKLGSVNIAGIDSDKKIRK</sequence>
<reference evidence="2 3" key="1">
    <citation type="submission" date="2024-01" db="EMBL/GenBank/DDBJ databases">
        <authorList>
            <person name="Kunselman E."/>
        </authorList>
    </citation>
    <scope>NUCLEOTIDE SEQUENCE [LARGE SCALE GENOMIC DNA]</scope>
    <source>
        <strain evidence="2">2 abalone samples</strain>
    </source>
</reference>
<dbReference type="EMBL" id="CAWVOK010000026">
    <property type="protein sequence ID" value="CAK8163347.1"/>
    <property type="molecule type" value="Genomic_DNA"/>
</dbReference>
<comment type="caution">
    <text evidence="2">The sequence shown here is derived from an EMBL/GenBank/DDBJ whole genome shotgun (WGS) entry which is preliminary data.</text>
</comment>
<keyword evidence="1" id="KW-0812">Transmembrane</keyword>
<organism evidence="2 3">
    <name type="scientific">Candidatus Xenohaliotis californiensis</name>
    <dbReference type="NCBI Taxonomy" id="84677"/>
    <lineage>
        <taxon>Bacteria</taxon>
        <taxon>Pseudomonadati</taxon>
        <taxon>Pseudomonadota</taxon>
        <taxon>Alphaproteobacteria</taxon>
        <taxon>Rickettsiales</taxon>
        <taxon>Anaplasmataceae</taxon>
        <taxon>Candidatus Xenohaliotis</taxon>
    </lineage>
</organism>
<feature type="transmembrane region" description="Helical" evidence="1">
    <location>
        <begin position="42"/>
        <end position="63"/>
    </location>
</feature>
<keyword evidence="1" id="KW-1133">Transmembrane helix</keyword>
<evidence type="ECO:0000313" key="2">
    <source>
        <dbReference type="EMBL" id="CAK8163347.1"/>
    </source>
</evidence>
<evidence type="ECO:0000256" key="1">
    <source>
        <dbReference type="SAM" id="Phobius"/>
    </source>
</evidence>
<dbReference type="RefSeq" id="WP_338364473.1">
    <property type="nucleotide sequence ID" value="NZ_CAWVOK010000026.1"/>
</dbReference>
<name>A0ABM9N8U1_9RICK</name>
<evidence type="ECO:0000313" key="3">
    <source>
        <dbReference type="Proteomes" id="UP001314181"/>
    </source>
</evidence>
<keyword evidence="1" id="KW-0472">Membrane</keyword>
<proteinExistence type="predicted"/>